<name>A0A7C3ZMY2_9CYAN</name>
<protein>
    <submittedName>
        <fullName evidence="1">Uncharacterized protein</fullName>
    </submittedName>
</protein>
<gene>
    <name evidence="1" type="ORF">ENR15_13975</name>
</gene>
<accession>A0A7C3ZMY2</accession>
<dbReference type="AlphaFoldDB" id="A0A7C3ZMY2"/>
<sequence length="69" mass="8153">MAKQSPNQPPIKVKEMIERILESAEIRRQELMELTTALLADKYITEEQRREINRIFDQIQAARITIVDE</sequence>
<dbReference type="EMBL" id="DSPX01000139">
    <property type="protein sequence ID" value="HGG01721.1"/>
    <property type="molecule type" value="Genomic_DNA"/>
</dbReference>
<reference evidence="1" key="1">
    <citation type="journal article" date="2020" name="mSystems">
        <title>Genome- and Community-Level Interaction Insights into Carbon Utilization and Element Cycling Functions of Hydrothermarchaeota in Hydrothermal Sediment.</title>
        <authorList>
            <person name="Zhou Z."/>
            <person name="Liu Y."/>
            <person name="Xu W."/>
            <person name="Pan J."/>
            <person name="Luo Z.H."/>
            <person name="Li M."/>
        </authorList>
    </citation>
    <scope>NUCLEOTIDE SEQUENCE [LARGE SCALE GENOMIC DNA]</scope>
    <source>
        <strain evidence="1">SpSt-374</strain>
    </source>
</reference>
<comment type="caution">
    <text evidence="1">The sequence shown here is derived from an EMBL/GenBank/DDBJ whole genome shotgun (WGS) entry which is preliminary data.</text>
</comment>
<proteinExistence type="predicted"/>
<evidence type="ECO:0000313" key="1">
    <source>
        <dbReference type="EMBL" id="HGG01721.1"/>
    </source>
</evidence>
<organism evidence="1">
    <name type="scientific">Planktothricoides sp. SpSt-374</name>
    <dbReference type="NCBI Taxonomy" id="2282167"/>
    <lineage>
        <taxon>Bacteria</taxon>
        <taxon>Bacillati</taxon>
        <taxon>Cyanobacteriota</taxon>
        <taxon>Cyanophyceae</taxon>
        <taxon>Oscillatoriophycideae</taxon>
        <taxon>Oscillatoriales</taxon>
        <taxon>Oscillatoriaceae</taxon>
        <taxon>Planktothricoides</taxon>
    </lineage>
</organism>